<organism evidence="2 3">
    <name type="scientific">Salinisphaera hydrothermalis (strain C41B8)</name>
    <dbReference type="NCBI Taxonomy" id="1304275"/>
    <lineage>
        <taxon>Bacteria</taxon>
        <taxon>Pseudomonadati</taxon>
        <taxon>Pseudomonadota</taxon>
        <taxon>Gammaproteobacteria</taxon>
        <taxon>Salinisphaerales</taxon>
        <taxon>Salinisphaeraceae</taxon>
        <taxon>Salinisphaera</taxon>
    </lineage>
</organism>
<proteinExistence type="predicted"/>
<reference evidence="2 3" key="1">
    <citation type="submission" date="2013-03" db="EMBL/GenBank/DDBJ databases">
        <title>Salinisphaera hydrothermalis C41B8 Genome Sequencing.</title>
        <authorList>
            <person name="Li C."/>
            <person name="Lai Q."/>
            <person name="Shao Z."/>
        </authorList>
    </citation>
    <scope>NUCLEOTIDE SEQUENCE [LARGE SCALE GENOMIC DNA]</scope>
    <source>
        <strain evidence="2 3">C41B8</strain>
    </source>
</reference>
<keyword evidence="3" id="KW-1185">Reference proteome</keyword>
<dbReference type="Proteomes" id="UP000028302">
    <property type="component" value="Unassembled WGS sequence"/>
</dbReference>
<accession>A0A084IG93</accession>
<protein>
    <submittedName>
        <fullName evidence="2">Uncharacterized protein</fullName>
    </submittedName>
</protein>
<evidence type="ECO:0000313" key="3">
    <source>
        <dbReference type="Proteomes" id="UP000028302"/>
    </source>
</evidence>
<dbReference type="AlphaFoldDB" id="A0A084IG93"/>
<name>A0A084IG93_SALHC</name>
<gene>
    <name evidence="2" type="ORF">C41B8_18532</name>
</gene>
<evidence type="ECO:0000313" key="2">
    <source>
        <dbReference type="EMBL" id="KEZ75727.1"/>
    </source>
</evidence>
<dbReference type="EMBL" id="APNK01000058">
    <property type="protein sequence ID" value="KEZ75727.1"/>
    <property type="molecule type" value="Genomic_DNA"/>
</dbReference>
<dbReference type="RefSeq" id="WP_198025297.1">
    <property type="nucleotide sequence ID" value="NZ_APNK01000058.1"/>
</dbReference>
<feature type="region of interest" description="Disordered" evidence="1">
    <location>
        <begin position="42"/>
        <end position="85"/>
    </location>
</feature>
<dbReference type="STRING" id="1304275.C41B8_18532"/>
<sequence length="85" mass="9284">MQAFNCDVIVRRPQRVFAPDASLAREAVLRLAKPMRVSRPLVVGPAGDARHPAQRRWVSGRPSMGQETSASPDNAEETHHAAGSR</sequence>
<comment type="caution">
    <text evidence="2">The sequence shown here is derived from an EMBL/GenBank/DDBJ whole genome shotgun (WGS) entry which is preliminary data.</text>
</comment>
<feature type="compositionally biased region" description="Basic and acidic residues" evidence="1">
    <location>
        <begin position="76"/>
        <end position="85"/>
    </location>
</feature>
<evidence type="ECO:0000256" key="1">
    <source>
        <dbReference type="SAM" id="MobiDB-lite"/>
    </source>
</evidence>